<accession>A0A815VS32</accession>
<protein>
    <submittedName>
        <fullName evidence="2">Uncharacterized protein</fullName>
    </submittedName>
</protein>
<dbReference type="EMBL" id="CAJNOQ010025610">
    <property type="protein sequence ID" value="CAF1538786.1"/>
    <property type="molecule type" value="Genomic_DNA"/>
</dbReference>
<evidence type="ECO:0000313" key="3">
    <source>
        <dbReference type="EMBL" id="CAF4297845.1"/>
    </source>
</evidence>
<dbReference type="Proteomes" id="UP000677228">
    <property type="component" value="Unassembled WGS sequence"/>
</dbReference>
<reference evidence="2" key="1">
    <citation type="submission" date="2021-02" db="EMBL/GenBank/DDBJ databases">
        <authorList>
            <person name="Nowell W R."/>
        </authorList>
    </citation>
    <scope>NUCLEOTIDE SEQUENCE</scope>
</reference>
<comment type="caution">
    <text evidence="2">The sequence shown here is derived from an EMBL/GenBank/DDBJ whole genome shotgun (WGS) entry which is preliminary data.</text>
</comment>
<name>A0A815VS32_9BILA</name>
<evidence type="ECO:0000313" key="2">
    <source>
        <dbReference type="EMBL" id="CAF1538786.1"/>
    </source>
</evidence>
<keyword evidence="5" id="KW-1185">Reference proteome</keyword>
<evidence type="ECO:0000313" key="5">
    <source>
        <dbReference type="Proteomes" id="UP000663829"/>
    </source>
</evidence>
<evidence type="ECO:0000313" key="1">
    <source>
        <dbReference type="EMBL" id="CAF1509999.1"/>
    </source>
</evidence>
<dbReference type="Proteomes" id="UP000663829">
    <property type="component" value="Unassembled WGS sequence"/>
</dbReference>
<dbReference type="EMBL" id="CAJNOK010035078">
    <property type="protein sequence ID" value="CAF1509999.1"/>
    <property type="molecule type" value="Genomic_DNA"/>
</dbReference>
<dbReference type="Proteomes" id="UP000682733">
    <property type="component" value="Unassembled WGS sequence"/>
</dbReference>
<proteinExistence type="predicted"/>
<dbReference type="EMBL" id="CAJOBA010057144">
    <property type="protein sequence ID" value="CAF4297845.1"/>
    <property type="molecule type" value="Genomic_DNA"/>
</dbReference>
<dbReference type="OrthoDB" id="9977239at2759"/>
<dbReference type="EMBL" id="CAJOBC010091234">
    <property type="protein sequence ID" value="CAF4398910.1"/>
    <property type="molecule type" value="Genomic_DNA"/>
</dbReference>
<sequence length="106" mass="12113">MLHPDTNFTILAATFFPRGHAYIFLSWLKDPGTEGGRVNHFHSSKLHSTLDGYEYVTALELMGIAGREKKTMKVSLNDIIHYFKSIDSYQTIEVHLPQLIPLSYTE</sequence>
<evidence type="ECO:0000313" key="4">
    <source>
        <dbReference type="EMBL" id="CAF4398910.1"/>
    </source>
</evidence>
<dbReference type="AlphaFoldDB" id="A0A815VS32"/>
<gene>
    <name evidence="2" type="ORF">GPM918_LOCUS38502</name>
    <name evidence="1" type="ORF">OVA965_LOCUS37330</name>
    <name evidence="4" type="ORF">SRO942_LOCUS39328</name>
    <name evidence="3" type="ORF">TMI583_LOCUS38399</name>
</gene>
<organism evidence="2 5">
    <name type="scientific">Didymodactylos carnosus</name>
    <dbReference type="NCBI Taxonomy" id="1234261"/>
    <lineage>
        <taxon>Eukaryota</taxon>
        <taxon>Metazoa</taxon>
        <taxon>Spiralia</taxon>
        <taxon>Gnathifera</taxon>
        <taxon>Rotifera</taxon>
        <taxon>Eurotatoria</taxon>
        <taxon>Bdelloidea</taxon>
        <taxon>Philodinida</taxon>
        <taxon>Philodinidae</taxon>
        <taxon>Didymodactylos</taxon>
    </lineage>
</organism>
<dbReference type="Proteomes" id="UP000681722">
    <property type="component" value="Unassembled WGS sequence"/>
</dbReference>